<feature type="domain" description="PEHE" evidence="2">
    <location>
        <begin position="349"/>
        <end position="467"/>
    </location>
</feature>
<evidence type="ECO:0000313" key="4">
    <source>
        <dbReference type="Proteomes" id="UP001153737"/>
    </source>
</evidence>
<dbReference type="AlphaFoldDB" id="A0A9N9SKY1"/>
<dbReference type="Gene3D" id="1.20.5.170">
    <property type="match status" value="1"/>
</dbReference>
<dbReference type="EMBL" id="OU896713">
    <property type="protein sequence ID" value="CAG9823597.1"/>
    <property type="molecule type" value="Genomic_DNA"/>
</dbReference>
<dbReference type="Gene3D" id="6.10.250.2000">
    <property type="match status" value="1"/>
</dbReference>
<evidence type="ECO:0000259" key="2">
    <source>
        <dbReference type="PROSITE" id="PS52052"/>
    </source>
</evidence>
<feature type="compositionally biased region" description="Basic and acidic residues" evidence="1">
    <location>
        <begin position="291"/>
        <end position="301"/>
    </location>
</feature>
<feature type="region of interest" description="Disordered" evidence="1">
    <location>
        <begin position="278"/>
        <end position="320"/>
    </location>
</feature>
<dbReference type="OrthoDB" id="6022555at2759"/>
<organism evidence="3 4">
    <name type="scientific">Phaedon cochleariae</name>
    <name type="common">Mustard beetle</name>
    <dbReference type="NCBI Taxonomy" id="80249"/>
    <lineage>
        <taxon>Eukaryota</taxon>
        <taxon>Metazoa</taxon>
        <taxon>Ecdysozoa</taxon>
        <taxon>Arthropoda</taxon>
        <taxon>Hexapoda</taxon>
        <taxon>Insecta</taxon>
        <taxon>Pterygota</taxon>
        <taxon>Neoptera</taxon>
        <taxon>Endopterygota</taxon>
        <taxon>Coleoptera</taxon>
        <taxon>Polyphaga</taxon>
        <taxon>Cucujiformia</taxon>
        <taxon>Chrysomeloidea</taxon>
        <taxon>Chrysomelidae</taxon>
        <taxon>Chrysomelinae</taxon>
        <taxon>Chrysomelini</taxon>
        <taxon>Phaedon</taxon>
    </lineage>
</organism>
<gene>
    <name evidence="3" type="ORF">PHAECO_LOCUS10761</name>
</gene>
<sequence>MRGINNDQNIEPHTKMSEDFHDGNNSNLSKNLRSVNFLNNIKTVRGDNDGDLNVVDHLYATNVENGEIRGEINQESPPFSCQTADSEVKFIKEWLILHTDLIQQQNDDIIDKDREIYILRKENQMLKERILCIENGISQQNDRPSDQKAPEAVILEDMTQGHIQIFEEQYNSDNNTSCSLDILDFQENHVNLCDSESQIVENTTTFPTEIEDSVIEVKNEELIINDIINDINIDDTCFKTESDFLNCGSSVEQYNFTINNISDFDSMKNLRMSIRRKRVTSSSSGLSHNEAVNHEEKETSSRSKKKKRRPTKDDQILTSSEPYVTQAHEVNFGIPLPEPENPECTATITLEVPRWRHKIYASSYTLEGTENLDDEVFNKRHMRLENDERRRKRWDVQRIREQRVIEKLKQRQEKIGLGSKNEESESLQSLWPKVDDIKYLEITEELPVSAFGHSIPKINPREFELPWLVDPSVLTRKSLTRKSGVKRRSSKR</sequence>
<proteinExistence type="predicted"/>
<protein>
    <recommendedName>
        <fullName evidence="2">PEHE domain-containing protein</fullName>
    </recommendedName>
</protein>
<feature type="compositionally biased region" description="Basic and acidic residues" evidence="1">
    <location>
        <begin position="10"/>
        <end position="22"/>
    </location>
</feature>
<dbReference type="PANTHER" id="PTHR21656">
    <property type="entry name" value="MALE-SPECIFIC LETHAL-1 PROTEIN"/>
    <property type="match status" value="1"/>
</dbReference>
<dbReference type="InterPro" id="IPR029332">
    <property type="entry name" value="PEHE_dom"/>
</dbReference>
<dbReference type="Pfam" id="PF15275">
    <property type="entry name" value="PEHE"/>
    <property type="match status" value="1"/>
</dbReference>
<dbReference type="GO" id="GO:0003682">
    <property type="term" value="F:chromatin binding"/>
    <property type="evidence" value="ECO:0007669"/>
    <property type="project" value="TreeGrafter"/>
</dbReference>
<dbReference type="Proteomes" id="UP001153737">
    <property type="component" value="Chromosome 7"/>
</dbReference>
<accession>A0A9N9SKY1</accession>
<keyword evidence="4" id="KW-1185">Reference proteome</keyword>
<dbReference type="PANTHER" id="PTHR21656:SF2">
    <property type="entry name" value="MALE-SPECIFIC LETHAL 1 HOMOLOG"/>
    <property type="match status" value="1"/>
</dbReference>
<reference evidence="3" key="1">
    <citation type="submission" date="2022-01" db="EMBL/GenBank/DDBJ databases">
        <authorList>
            <person name="King R."/>
        </authorList>
    </citation>
    <scope>NUCLEOTIDE SEQUENCE</scope>
</reference>
<dbReference type="SMART" id="SM01300">
    <property type="entry name" value="PEHE"/>
    <property type="match status" value="1"/>
</dbReference>
<evidence type="ECO:0000313" key="3">
    <source>
        <dbReference type="EMBL" id="CAG9823597.1"/>
    </source>
</evidence>
<dbReference type="GO" id="GO:0072487">
    <property type="term" value="C:MSL complex"/>
    <property type="evidence" value="ECO:0007669"/>
    <property type="project" value="InterPro"/>
</dbReference>
<dbReference type="PROSITE" id="PS52052">
    <property type="entry name" value="PEHE"/>
    <property type="match status" value="1"/>
</dbReference>
<name>A0A9N9SKY1_PHACE</name>
<evidence type="ECO:0000256" key="1">
    <source>
        <dbReference type="SAM" id="MobiDB-lite"/>
    </source>
</evidence>
<feature type="region of interest" description="Disordered" evidence="1">
    <location>
        <begin position="1"/>
        <end position="25"/>
    </location>
</feature>
<reference evidence="3" key="2">
    <citation type="submission" date="2022-10" db="EMBL/GenBank/DDBJ databases">
        <authorList>
            <consortium name="ENA_rothamsted_submissions"/>
            <consortium name="culmorum"/>
            <person name="King R."/>
        </authorList>
    </citation>
    <scope>NUCLEOTIDE SEQUENCE</scope>
</reference>
<dbReference type="InterPro" id="IPR026711">
    <property type="entry name" value="Msl-1"/>
</dbReference>